<dbReference type="Pfam" id="PF13637">
    <property type="entry name" value="Ank_4"/>
    <property type="match status" value="1"/>
</dbReference>
<keyword evidence="7" id="KW-1185">Reference proteome</keyword>
<evidence type="ECO:0000256" key="2">
    <source>
        <dbReference type="ARBA" id="ARBA00023043"/>
    </source>
</evidence>
<dbReference type="EMBL" id="JAPZBU010000012">
    <property type="protein sequence ID" value="KAJ5376311.1"/>
    <property type="molecule type" value="Genomic_DNA"/>
</dbReference>
<dbReference type="RefSeq" id="XP_056481341.1">
    <property type="nucleotide sequence ID" value="XM_056637834.1"/>
</dbReference>
<protein>
    <recommendedName>
        <fullName evidence="5">NACHT domain-containing protein</fullName>
    </recommendedName>
</protein>
<dbReference type="Pfam" id="PF00023">
    <property type="entry name" value="Ank"/>
    <property type="match status" value="1"/>
</dbReference>
<dbReference type="InterPro" id="IPR007111">
    <property type="entry name" value="NACHT_NTPase"/>
</dbReference>
<dbReference type="SUPFAM" id="SSF48403">
    <property type="entry name" value="Ankyrin repeat"/>
    <property type="match status" value="2"/>
</dbReference>
<dbReference type="Pfam" id="PF22939">
    <property type="entry name" value="WHD_GPIID"/>
    <property type="match status" value="1"/>
</dbReference>
<dbReference type="PANTHER" id="PTHR24198">
    <property type="entry name" value="ANKYRIN REPEAT AND PROTEIN KINASE DOMAIN-CONTAINING PROTEIN"/>
    <property type="match status" value="1"/>
</dbReference>
<dbReference type="Pfam" id="PF24883">
    <property type="entry name" value="NPHP3_N"/>
    <property type="match status" value="1"/>
</dbReference>
<comment type="caution">
    <text evidence="6">The sequence shown here is derived from an EMBL/GenBank/DDBJ whole genome shotgun (WGS) entry which is preliminary data.</text>
</comment>
<dbReference type="Proteomes" id="UP001147747">
    <property type="component" value="Unassembled WGS sequence"/>
</dbReference>
<dbReference type="SMART" id="SM00248">
    <property type="entry name" value="ANK"/>
    <property type="match status" value="11"/>
</dbReference>
<dbReference type="PANTHER" id="PTHR24198:SF165">
    <property type="entry name" value="ANKYRIN REPEAT-CONTAINING PROTEIN-RELATED"/>
    <property type="match status" value="1"/>
</dbReference>
<feature type="region of interest" description="Disordered" evidence="4">
    <location>
        <begin position="638"/>
        <end position="674"/>
    </location>
</feature>
<gene>
    <name evidence="6" type="ORF">N7509_013197</name>
</gene>
<dbReference type="PROSITE" id="PS50837">
    <property type="entry name" value="NACHT"/>
    <property type="match status" value="1"/>
</dbReference>
<evidence type="ECO:0000313" key="6">
    <source>
        <dbReference type="EMBL" id="KAJ5376311.1"/>
    </source>
</evidence>
<organism evidence="6 7">
    <name type="scientific">Penicillium cosmopolitanum</name>
    <dbReference type="NCBI Taxonomy" id="1131564"/>
    <lineage>
        <taxon>Eukaryota</taxon>
        <taxon>Fungi</taxon>
        <taxon>Dikarya</taxon>
        <taxon>Ascomycota</taxon>
        <taxon>Pezizomycotina</taxon>
        <taxon>Eurotiomycetes</taxon>
        <taxon>Eurotiomycetidae</taxon>
        <taxon>Eurotiales</taxon>
        <taxon>Aspergillaceae</taxon>
        <taxon>Penicillium</taxon>
    </lineage>
</organism>
<feature type="repeat" description="ANK" evidence="3">
    <location>
        <begin position="943"/>
        <end position="975"/>
    </location>
</feature>
<dbReference type="Pfam" id="PF12796">
    <property type="entry name" value="Ank_2"/>
    <property type="match status" value="3"/>
</dbReference>
<dbReference type="InterPro" id="IPR056884">
    <property type="entry name" value="NPHP3-like_N"/>
</dbReference>
<feature type="repeat" description="ANK" evidence="3">
    <location>
        <begin position="976"/>
        <end position="998"/>
    </location>
</feature>
<feature type="repeat" description="ANK" evidence="3">
    <location>
        <begin position="1111"/>
        <end position="1143"/>
    </location>
</feature>
<sequence length="1274" mass="140432">MGDRFLPHQYDLNPTGIAGLIGLGIQIGPAIHDYIATAKKAEQDISWYADEVDALIEVCVCLDDFLKADAVSQRNHFRTTDSVLGRTVTSCDASLRKLGTLLAVPVEWTQKLKWPFKKKKVDEIISRLGRFTALFQFSLTVEGFTVLSNTPKDVEDLLKLQVEASQKLHEITKDIDALSVNAEKYRSTAENMSSMLEGIQSLLSASDQLSSIQRDVGSIKRQLTDTYDMEILEWLSPEHGRGRHSEVRSRRTPGTGKWLVDTSSFQNWIDKESLQRMLWLVGDPGCGKSTLLSFVVDELKESHAGDESAIAYYYCDYRVQDTHPLVAALGALLRLLLERKKIIPPMLRDTFEKSRHEGRKPFPSELKEILFSVTASFEDCFILIDAMDEFSISDTAHLPQFIHTLDELAASGVNILVTSRAPPSPPLKCEHIVKTIHANETDISSYVAHALHTDDSLVDILDKSLERDISQTVVEQAKGMFLLAVLHLQNIRGQVTRSGVRKALKTLSGGLSDAYKKTFECIEHQSQARQKLAFDSLMWVSASYRPLKSLELQHALATQLDDEEWDPENIPSLRLIIRSCCGLLAVDDPDNSGSDVRLVHNTLHHYLFTCLPEWEDRANRLITLTSLTYLHFASVQDQHSSDSSGSRRRSSGSTNDTSSKSKKSPRQKLILTPFARNNWGHHAKRLNASIYEKTSPNPPIKPLPTVHHIPEKPTHNRPPYNSHIRLNTLLSQIPQPQQRNNRDTLEVTEALCKACKHNHLDCASILLSHGARPDPPGSSITPLYTCVTNQNLELVTLLLDSGADPDRPCADGWTALHKAADDGNLEIVGLLVRRGASLSRYSARGLTALHRAAGRGHVDVIETLLANGAKVGCKSSDWWTPVHGAASAGRTGVVSFLIGYHEMHSGGGGSSRWPGDDFDEIQSQDQSQKLAEIPGGVNFRTRKGWTPLHLACQGAHVDTVEALLSAGASVSVVDKEGDLPLHIAAREGNTGIMEVLLRGVEGRAGQLECKNLKGWTPLQEAQLSGIYEAEQMLWRLSGLSLESASVHGDSDSDSRYGLVYSDAAIRAEELAKAIRMDDVEAVSELLGLSGGQVRDGEVVHEHQALEARNQGGRSPLQQALLFGSLKVAKMLLVSGASVHARSDPGQWSAIHYAALSGNASAVELCLSNGADVHAQTQQGQTPLHHACRRGSEDTARLLLDQGARVDAVDDRNWMPVQVAAAGGHERVVRLLLKEREKDKTARFIDIESIQTCAAQGGHHGLVELTRKWRYSWLT</sequence>
<name>A0A9W9SCW8_9EURO</name>
<accession>A0A9W9SCW8</accession>
<feature type="repeat" description="ANK" evidence="3">
    <location>
        <begin position="1178"/>
        <end position="1210"/>
    </location>
</feature>
<feature type="repeat" description="ANK" evidence="3">
    <location>
        <begin position="844"/>
        <end position="876"/>
    </location>
</feature>
<evidence type="ECO:0000259" key="5">
    <source>
        <dbReference type="PROSITE" id="PS50837"/>
    </source>
</evidence>
<feature type="repeat" description="ANK" evidence="3">
    <location>
        <begin position="778"/>
        <end position="806"/>
    </location>
</feature>
<dbReference type="InterPro" id="IPR027417">
    <property type="entry name" value="P-loop_NTPase"/>
</dbReference>
<feature type="repeat" description="ANK" evidence="3">
    <location>
        <begin position="811"/>
        <end position="843"/>
    </location>
</feature>
<dbReference type="InterPro" id="IPR054471">
    <property type="entry name" value="GPIID_WHD"/>
</dbReference>
<dbReference type="PROSITE" id="PS50297">
    <property type="entry name" value="ANK_REP_REGION"/>
    <property type="match status" value="8"/>
</dbReference>
<dbReference type="Gene3D" id="3.40.50.300">
    <property type="entry name" value="P-loop containing nucleotide triphosphate hydrolases"/>
    <property type="match status" value="1"/>
</dbReference>
<keyword evidence="1" id="KW-0677">Repeat</keyword>
<evidence type="ECO:0000256" key="4">
    <source>
        <dbReference type="SAM" id="MobiDB-lite"/>
    </source>
</evidence>
<dbReference type="OrthoDB" id="195446at2759"/>
<feature type="domain" description="NACHT" evidence="5">
    <location>
        <begin position="276"/>
        <end position="420"/>
    </location>
</feature>
<dbReference type="InterPro" id="IPR002110">
    <property type="entry name" value="Ankyrin_rpt"/>
</dbReference>
<evidence type="ECO:0000313" key="7">
    <source>
        <dbReference type="Proteomes" id="UP001147747"/>
    </source>
</evidence>
<evidence type="ECO:0000256" key="3">
    <source>
        <dbReference type="PROSITE-ProRule" id="PRU00023"/>
    </source>
</evidence>
<dbReference type="PROSITE" id="PS50088">
    <property type="entry name" value="ANK_REPEAT"/>
    <property type="match status" value="8"/>
</dbReference>
<dbReference type="Gene3D" id="1.25.40.20">
    <property type="entry name" value="Ankyrin repeat-containing domain"/>
    <property type="match status" value="4"/>
</dbReference>
<dbReference type="PRINTS" id="PR01415">
    <property type="entry name" value="ANKYRIN"/>
</dbReference>
<reference evidence="6" key="2">
    <citation type="journal article" date="2023" name="IMA Fungus">
        <title>Comparative genomic study of the Penicillium genus elucidates a diverse pangenome and 15 lateral gene transfer events.</title>
        <authorList>
            <person name="Petersen C."/>
            <person name="Sorensen T."/>
            <person name="Nielsen M.R."/>
            <person name="Sondergaard T.E."/>
            <person name="Sorensen J.L."/>
            <person name="Fitzpatrick D.A."/>
            <person name="Frisvad J.C."/>
            <person name="Nielsen K.L."/>
        </authorList>
    </citation>
    <scope>NUCLEOTIDE SEQUENCE</scope>
    <source>
        <strain evidence="6">IBT 29677</strain>
    </source>
</reference>
<dbReference type="GeneID" id="81376814"/>
<dbReference type="AlphaFoldDB" id="A0A9W9SCW8"/>
<dbReference type="SUPFAM" id="SSF52540">
    <property type="entry name" value="P-loop containing nucleoside triphosphate hydrolases"/>
    <property type="match status" value="1"/>
</dbReference>
<keyword evidence="2 3" id="KW-0040">ANK repeat</keyword>
<feature type="repeat" description="ANK" evidence="3">
    <location>
        <begin position="1145"/>
        <end position="1177"/>
    </location>
</feature>
<evidence type="ECO:0000256" key="1">
    <source>
        <dbReference type="ARBA" id="ARBA00022737"/>
    </source>
</evidence>
<dbReference type="InterPro" id="IPR036770">
    <property type="entry name" value="Ankyrin_rpt-contain_sf"/>
</dbReference>
<proteinExistence type="predicted"/>
<reference evidence="6" key="1">
    <citation type="submission" date="2022-12" db="EMBL/GenBank/DDBJ databases">
        <authorList>
            <person name="Petersen C."/>
        </authorList>
    </citation>
    <scope>NUCLEOTIDE SEQUENCE</scope>
    <source>
        <strain evidence="6">IBT 29677</strain>
    </source>
</reference>